<evidence type="ECO:0000256" key="3">
    <source>
        <dbReference type="ARBA" id="ARBA00023163"/>
    </source>
</evidence>
<dbReference type="CDD" id="cd06267">
    <property type="entry name" value="PBP1_LacI_sugar_binding-like"/>
    <property type="match status" value="1"/>
</dbReference>
<dbReference type="EMBL" id="JABMKV010000003">
    <property type="protein sequence ID" value="NQX32852.1"/>
    <property type="molecule type" value="Genomic_DNA"/>
</dbReference>
<dbReference type="SUPFAM" id="SSF47413">
    <property type="entry name" value="lambda repressor-like DNA-binding domains"/>
    <property type="match status" value="1"/>
</dbReference>
<keyword evidence="3" id="KW-0804">Transcription</keyword>
<organism evidence="5 6">
    <name type="scientific">Pedobacter boryungensis</name>
    <dbReference type="NCBI Taxonomy" id="869962"/>
    <lineage>
        <taxon>Bacteria</taxon>
        <taxon>Pseudomonadati</taxon>
        <taxon>Bacteroidota</taxon>
        <taxon>Sphingobacteriia</taxon>
        <taxon>Sphingobacteriales</taxon>
        <taxon>Sphingobacteriaceae</taxon>
        <taxon>Pedobacter</taxon>
    </lineage>
</organism>
<dbReference type="Gene3D" id="3.40.50.2300">
    <property type="match status" value="2"/>
</dbReference>
<dbReference type="InterPro" id="IPR000843">
    <property type="entry name" value="HTH_LacI"/>
</dbReference>
<gene>
    <name evidence="5" type="ORF">HQN85_14005</name>
</gene>
<keyword evidence="1" id="KW-0805">Transcription regulation</keyword>
<dbReference type="InterPro" id="IPR028082">
    <property type="entry name" value="Peripla_BP_I"/>
</dbReference>
<dbReference type="InterPro" id="IPR001761">
    <property type="entry name" value="Peripla_BP/Lac1_sug-bd_dom"/>
</dbReference>
<proteinExistence type="predicted"/>
<dbReference type="CDD" id="cd01392">
    <property type="entry name" value="HTH_LacI"/>
    <property type="match status" value="1"/>
</dbReference>
<feature type="domain" description="HTH lacI-type" evidence="4">
    <location>
        <begin position="6"/>
        <end position="60"/>
    </location>
</feature>
<reference evidence="5 6" key="1">
    <citation type="submission" date="2020-05" db="EMBL/GenBank/DDBJ databases">
        <title>Description of Pedobacter foliorum sp. nov.</title>
        <authorList>
            <person name="Qi S."/>
            <person name="Carlier A."/>
            <person name="Cnockaert M."/>
            <person name="Vandamme P."/>
        </authorList>
    </citation>
    <scope>NUCLEOTIDE SEQUENCE [LARGE SCALE GENOMIC DNA]</scope>
    <source>
        <strain evidence="5 6">LMG 31300</strain>
    </source>
</reference>
<sequence length="340" mass="38410">MIKKPITIKEIAKKLNLSISTVSRALHGHPSISLSTQQKVKLMAKEMEYEPNQTAIFFQKGRTYTIGVILPELAEAFFASAISAIEDIAYKKNYTVLLAQSHDEEGREKQLVEKMKNHRIDGLLVSVAKTTSNFDHFELLRKHQIPVVFFDRIPPIKNIHYVACNIETGSIEAVNYLLKRGHRSIGLINGPNTLVASGQRKEGYIKALYKNRLKYDPTLIVDCDLTEAGTKTALETLLNHKRKPTAIVTFNDYVSAFAIKSLRRFNLNTDQEIEFVSYANSSIIGFMEHPPVASVEQFPTIQGQKAIDTLLDLLNSDVNEETQGYYKTIIESQLIETHKD</sequence>
<evidence type="ECO:0000256" key="1">
    <source>
        <dbReference type="ARBA" id="ARBA00023015"/>
    </source>
</evidence>
<dbReference type="Proteomes" id="UP000762110">
    <property type="component" value="Unassembled WGS sequence"/>
</dbReference>
<dbReference type="Gene3D" id="1.10.260.40">
    <property type="entry name" value="lambda repressor-like DNA-binding domains"/>
    <property type="match status" value="1"/>
</dbReference>
<dbReference type="RefSeq" id="WP_173273330.1">
    <property type="nucleotide sequence ID" value="NZ_JABMKV010000003.1"/>
</dbReference>
<keyword evidence="6" id="KW-1185">Reference proteome</keyword>
<dbReference type="PANTHER" id="PTHR30146">
    <property type="entry name" value="LACI-RELATED TRANSCRIPTIONAL REPRESSOR"/>
    <property type="match status" value="1"/>
</dbReference>
<dbReference type="GO" id="GO:0003677">
    <property type="term" value="F:DNA binding"/>
    <property type="evidence" value="ECO:0007669"/>
    <property type="project" value="UniProtKB-KW"/>
</dbReference>
<evidence type="ECO:0000313" key="6">
    <source>
        <dbReference type="Proteomes" id="UP000762110"/>
    </source>
</evidence>
<evidence type="ECO:0000313" key="5">
    <source>
        <dbReference type="EMBL" id="NQX32852.1"/>
    </source>
</evidence>
<dbReference type="PANTHER" id="PTHR30146:SF109">
    <property type="entry name" value="HTH-TYPE TRANSCRIPTIONAL REGULATOR GALS"/>
    <property type="match status" value="1"/>
</dbReference>
<evidence type="ECO:0000256" key="2">
    <source>
        <dbReference type="ARBA" id="ARBA00023125"/>
    </source>
</evidence>
<dbReference type="PROSITE" id="PS50932">
    <property type="entry name" value="HTH_LACI_2"/>
    <property type="match status" value="1"/>
</dbReference>
<keyword evidence="2 5" id="KW-0238">DNA-binding</keyword>
<dbReference type="SUPFAM" id="SSF53822">
    <property type="entry name" value="Periplasmic binding protein-like I"/>
    <property type="match status" value="1"/>
</dbReference>
<evidence type="ECO:0000259" key="4">
    <source>
        <dbReference type="PROSITE" id="PS50932"/>
    </source>
</evidence>
<accession>A0ABX2DFH9</accession>
<dbReference type="PROSITE" id="PS00717">
    <property type="entry name" value="SIGMA54_1"/>
    <property type="match status" value="1"/>
</dbReference>
<dbReference type="InterPro" id="IPR000394">
    <property type="entry name" value="RNA_pol_sigma_54"/>
</dbReference>
<comment type="caution">
    <text evidence="5">The sequence shown here is derived from an EMBL/GenBank/DDBJ whole genome shotgun (WGS) entry which is preliminary data.</text>
</comment>
<name>A0ABX2DFH9_9SPHI</name>
<dbReference type="InterPro" id="IPR010982">
    <property type="entry name" value="Lambda_DNA-bd_dom_sf"/>
</dbReference>
<protein>
    <submittedName>
        <fullName evidence="5">LacI family DNA-binding transcriptional regulator</fullName>
    </submittedName>
</protein>
<dbReference type="Pfam" id="PF00356">
    <property type="entry name" value="LacI"/>
    <property type="match status" value="1"/>
</dbReference>
<dbReference type="Pfam" id="PF00532">
    <property type="entry name" value="Peripla_BP_1"/>
    <property type="match status" value="1"/>
</dbReference>
<dbReference type="SMART" id="SM00354">
    <property type="entry name" value="HTH_LACI"/>
    <property type="match status" value="1"/>
</dbReference>